<dbReference type="EMBL" id="CP146022">
    <property type="protein sequence ID" value="WWQ62035.1"/>
    <property type="molecule type" value="Genomic_DNA"/>
</dbReference>
<evidence type="ECO:0000313" key="2">
    <source>
        <dbReference type="Proteomes" id="UP001432251"/>
    </source>
</evidence>
<evidence type="ECO:0000313" key="1">
    <source>
        <dbReference type="EMBL" id="WWQ62035.1"/>
    </source>
</evidence>
<protein>
    <submittedName>
        <fullName evidence="1">IS5 family transposase</fullName>
    </submittedName>
</protein>
<sequence>MGGDLSQRLVPDDLWAMVEPVLPSFRPHPQGGGTAPINQRAVFPAVVYVLTSGCAWRYLPLTFGVSPATAHRRFSVWTASGVWRQLHRVVLDEIGARGGLDWSSVFVDAASVRAKKGGPLTGPNPVDRGKAGSKLHVLTDAQGLPVVIGVSAANVNDVQALRPLALGIPAVRSRRGPRRRRPDKVRANKAYHSAGNLAWLRERHVTPRIARPGVESSERLGRHRWKIERSISWLFGYRRLTTRYERKGSHFLAFLGLAAVMTCYKKLAKIAT</sequence>
<reference evidence="1" key="1">
    <citation type="journal article" date="2025" name="Int. J. Syst. Evol. Microbiol.">
        <title>Streptomyces citrinus sp. nov., with yellow diffusible pigment.</title>
        <authorList>
            <person name="He Y."/>
            <person name="Yang E."/>
            <person name="Xu J."/>
            <person name="Sun Y."/>
            <person name="Sun L."/>
        </authorList>
    </citation>
    <scope>NUCLEOTIDE SEQUENCE</scope>
    <source>
        <strain evidence="1">Q6</strain>
    </source>
</reference>
<proteinExistence type="predicted"/>
<organism evidence="1 2">
    <name type="scientific">Streptomyces citrinus</name>
    <dbReference type="NCBI Taxonomy" id="3118173"/>
    <lineage>
        <taxon>Bacteria</taxon>
        <taxon>Bacillati</taxon>
        <taxon>Actinomycetota</taxon>
        <taxon>Actinomycetes</taxon>
        <taxon>Kitasatosporales</taxon>
        <taxon>Streptomycetaceae</taxon>
        <taxon>Streptomyces</taxon>
    </lineage>
</organism>
<gene>
    <name evidence="1" type="ORF">V2W30_00720</name>
</gene>
<name>A0ACD5A4K0_9ACTN</name>
<accession>A0ACD5A4K0</accession>
<keyword evidence="2" id="KW-1185">Reference proteome</keyword>
<dbReference type="Proteomes" id="UP001432251">
    <property type="component" value="Chromosome"/>
</dbReference>